<dbReference type="EMBL" id="DWWB01000048">
    <property type="protein sequence ID" value="HJC66757.1"/>
    <property type="molecule type" value="Genomic_DNA"/>
</dbReference>
<feature type="chain" id="PRO_5038482635" evidence="2">
    <location>
        <begin position="27"/>
        <end position="240"/>
    </location>
</feature>
<sequence length="240" mass="26002">MKIRHLTTCLFLSVILAAAFAFTALAAVPTGRMEKVTDTEITGWAYQKDMPNSPINVRVAIKDADGEEVFSQKVTAGEYREDLEDKGNGCHGFTVSVDWSSFEDGVYTIEGYAGDRTLTRTLTYTKGNPQEASAEEENASAPQLVSLGTFKTTGYCPCSRCSEGWGRHTCTGAMASARHTIAVDPNVIPYGTQVMINGVVYTAEDRGGGVRGNHIDIFFDNHSETLQHGTQNAEVFLVAA</sequence>
<dbReference type="PANTHER" id="PTHR39160:SF4">
    <property type="entry name" value="RESUSCITATION-PROMOTING FACTOR RPFB"/>
    <property type="match status" value="1"/>
</dbReference>
<dbReference type="Pfam" id="PF06725">
    <property type="entry name" value="3D"/>
    <property type="match status" value="1"/>
</dbReference>
<dbReference type="CDD" id="cd14667">
    <property type="entry name" value="3D_containing_proteins"/>
    <property type="match status" value="1"/>
</dbReference>
<evidence type="ECO:0000256" key="2">
    <source>
        <dbReference type="SAM" id="SignalP"/>
    </source>
</evidence>
<dbReference type="Proteomes" id="UP000823863">
    <property type="component" value="Unassembled WGS sequence"/>
</dbReference>
<comment type="caution">
    <text evidence="4">The sequence shown here is derived from an EMBL/GenBank/DDBJ whole genome shotgun (WGS) entry which is preliminary data.</text>
</comment>
<dbReference type="GO" id="GO:0004553">
    <property type="term" value="F:hydrolase activity, hydrolyzing O-glycosyl compounds"/>
    <property type="evidence" value="ECO:0007669"/>
    <property type="project" value="InterPro"/>
</dbReference>
<organism evidence="4 5">
    <name type="scientific">Candidatus Enterocloster excrementigallinarum</name>
    <dbReference type="NCBI Taxonomy" id="2838558"/>
    <lineage>
        <taxon>Bacteria</taxon>
        <taxon>Bacillati</taxon>
        <taxon>Bacillota</taxon>
        <taxon>Clostridia</taxon>
        <taxon>Lachnospirales</taxon>
        <taxon>Lachnospiraceae</taxon>
        <taxon>Enterocloster</taxon>
    </lineage>
</organism>
<feature type="domain" description="3D" evidence="3">
    <location>
        <begin position="180"/>
        <end position="236"/>
    </location>
</feature>
<dbReference type="InterPro" id="IPR010611">
    <property type="entry name" value="3D_dom"/>
</dbReference>
<proteinExistence type="predicted"/>
<dbReference type="GO" id="GO:0019867">
    <property type="term" value="C:outer membrane"/>
    <property type="evidence" value="ECO:0007669"/>
    <property type="project" value="InterPro"/>
</dbReference>
<dbReference type="InterPro" id="IPR059180">
    <property type="entry name" value="3D_YorM"/>
</dbReference>
<evidence type="ECO:0000313" key="4">
    <source>
        <dbReference type="EMBL" id="HJC66757.1"/>
    </source>
</evidence>
<evidence type="ECO:0000313" key="5">
    <source>
        <dbReference type="Proteomes" id="UP000823863"/>
    </source>
</evidence>
<keyword evidence="1 2" id="KW-0732">Signal</keyword>
<accession>A0A9D2PT42</accession>
<dbReference type="SUPFAM" id="SSF50685">
    <property type="entry name" value="Barwin-like endoglucanases"/>
    <property type="match status" value="1"/>
</dbReference>
<dbReference type="AlphaFoldDB" id="A0A9D2PT42"/>
<gene>
    <name evidence="4" type="ORF">H9931_08580</name>
</gene>
<feature type="signal peptide" evidence="2">
    <location>
        <begin position="1"/>
        <end position="26"/>
    </location>
</feature>
<dbReference type="PANTHER" id="PTHR39160">
    <property type="entry name" value="CELL WALL-BINDING PROTEIN YOCH"/>
    <property type="match status" value="1"/>
</dbReference>
<dbReference type="Gene3D" id="2.40.40.10">
    <property type="entry name" value="RlpA-like domain"/>
    <property type="match status" value="1"/>
</dbReference>
<reference evidence="4" key="1">
    <citation type="journal article" date="2021" name="PeerJ">
        <title>Extensive microbial diversity within the chicken gut microbiome revealed by metagenomics and culture.</title>
        <authorList>
            <person name="Gilroy R."/>
            <person name="Ravi A."/>
            <person name="Getino M."/>
            <person name="Pursley I."/>
            <person name="Horton D.L."/>
            <person name="Alikhan N.F."/>
            <person name="Baker D."/>
            <person name="Gharbi K."/>
            <person name="Hall N."/>
            <person name="Watson M."/>
            <person name="Adriaenssens E.M."/>
            <person name="Foster-Nyarko E."/>
            <person name="Jarju S."/>
            <person name="Secka A."/>
            <person name="Antonio M."/>
            <person name="Oren A."/>
            <person name="Chaudhuri R.R."/>
            <person name="La Ragione R."/>
            <person name="Hildebrand F."/>
            <person name="Pallen M.J."/>
        </authorList>
    </citation>
    <scope>NUCLEOTIDE SEQUENCE</scope>
    <source>
        <strain evidence="4">CHK198-12963</strain>
    </source>
</reference>
<dbReference type="InterPro" id="IPR051933">
    <property type="entry name" value="Resuscitation_pf_RpfB"/>
</dbReference>
<dbReference type="GO" id="GO:0009254">
    <property type="term" value="P:peptidoglycan turnover"/>
    <property type="evidence" value="ECO:0007669"/>
    <property type="project" value="InterPro"/>
</dbReference>
<reference evidence="4" key="2">
    <citation type="submission" date="2021-04" db="EMBL/GenBank/DDBJ databases">
        <authorList>
            <person name="Gilroy R."/>
        </authorList>
    </citation>
    <scope>NUCLEOTIDE SEQUENCE</scope>
    <source>
        <strain evidence="4">CHK198-12963</strain>
    </source>
</reference>
<name>A0A9D2PT42_9FIRM</name>
<evidence type="ECO:0000256" key="1">
    <source>
        <dbReference type="ARBA" id="ARBA00022729"/>
    </source>
</evidence>
<evidence type="ECO:0000259" key="3">
    <source>
        <dbReference type="Pfam" id="PF06725"/>
    </source>
</evidence>
<protein>
    <submittedName>
        <fullName evidence="4">3D domain-containing protein</fullName>
    </submittedName>
</protein>
<dbReference type="InterPro" id="IPR036908">
    <property type="entry name" value="RlpA-like_sf"/>
</dbReference>